<dbReference type="EMBL" id="AQGU01000022">
    <property type="protein sequence ID" value="MBE0358498.1"/>
    <property type="molecule type" value="Genomic_DNA"/>
</dbReference>
<protein>
    <submittedName>
        <fullName evidence="1">Uncharacterized protein</fullName>
    </submittedName>
</protein>
<name>A0ABR9DWC9_9GAMM</name>
<keyword evidence="2" id="KW-1185">Reference proteome</keyword>
<accession>A0ABR9DWC9</accession>
<dbReference type="Proteomes" id="UP000648482">
    <property type="component" value="Unassembled WGS sequence"/>
</dbReference>
<evidence type="ECO:0000313" key="1">
    <source>
        <dbReference type="EMBL" id="MBE0358498.1"/>
    </source>
</evidence>
<comment type="caution">
    <text evidence="1">The sequence shown here is derived from an EMBL/GenBank/DDBJ whole genome shotgun (WGS) entry which is preliminary data.</text>
</comment>
<gene>
    <name evidence="1" type="ORF">PALI_a1784</name>
</gene>
<reference evidence="1 2" key="1">
    <citation type="submission" date="2015-06" db="EMBL/GenBank/DDBJ databases">
        <title>Genome sequence of Pseudoalteromonas aliena.</title>
        <authorList>
            <person name="Xie B.-B."/>
            <person name="Rong J.-C."/>
            <person name="Qin Q.-L."/>
            <person name="Zhang Y.-Z."/>
        </authorList>
    </citation>
    <scope>NUCLEOTIDE SEQUENCE [LARGE SCALE GENOMIC DNA]</scope>
    <source>
        <strain evidence="1 2">SW19</strain>
    </source>
</reference>
<proteinExistence type="predicted"/>
<evidence type="ECO:0000313" key="2">
    <source>
        <dbReference type="Proteomes" id="UP000648482"/>
    </source>
</evidence>
<sequence length="86" mass="9164">MLRTKPIADKANTVQANISPAIAILPKGARNVPCCDDSIICIGARANINQRVPPHIQSKCHTAAADAITPALNKDFAFIFNSTLSH</sequence>
<organism evidence="1 2">
    <name type="scientific">Pseudoalteromonas aliena SW19</name>
    <dbReference type="NCBI Taxonomy" id="1314866"/>
    <lineage>
        <taxon>Bacteria</taxon>
        <taxon>Pseudomonadati</taxon>
        <taxon>Pseudomonadota</taxon>
        <taxon>Gammaproteobacteria</taxon>
        <taxon>Alteromonadales</taxon>
        <taxon>Pseudoalteromonadaceae</taxon>
        <taxon>Pseudoalteromonas</taxon>
    </lineage>
</organism>